<organism evidence="2 3">
    <name type="scientific">Symbiodinium microadriaticum</name>
    <name type="common">Dinoflagellate</name>
    <name type="synonym">Zooxanthella microadriatica</name>
    <dbReference type="NCBI Taxonomy" id="2951"/>
    <lineage>
        <taxon>Eukaryota</taxon>
        <taxon>Sar</taxon>
        <taxon>Alveolata</taxon>
        <taxon>Dinophyceae</taxon>
        <taxon>Suessiales</taxon>
        <taxon>Symbiodiniaceae</taxon>
        <taxon>Symbiodinium</taxon>
    </lineage>
</organism>
<dbReference type="AlphaFoldDB" id="A0A1Q9E640"/>
<accession>A0A1Q9E640</accession>
<comment type="caution">
    <text evidence="2">The sequence shown here is derived from an EMBL/GenBank/DDBJ whole genome shotgun (WGS) entry which is preliminary data.</text>
</comment>
<dbReference type="EMBL" id="LSRX01000251">
    <property type="protein sequence ID" value="OLQ02882.1"/>
    <property type="molecule type" value="Genomic_DNA"/>
</dbReference>
<feature type="compositionally biased region" description="Basic and acidic residues" evidence="1">
    <location>
        <begin position="96"/>
        <end position="108"/>
    </location>
</feature>
<dbReference type="OrthoDB" id="416819at2759"/>
<proteinExistence type="predicted"/>
<name>A0A1Q9E640_SYMMI</name>
<protein>
    <submittedName>
        <fullName evidence="2">Uncharacterized protein</fullName>
    </submittedName>
</protein>
<feature type="compositionally biased region" description="Basic and acidic residues" evidence="1">
    <location>
        <begin position="120"/>
        <end position="168"/>
    </location>
</feature>
<feature type="compositionally biased region" description="Basic and acidic residues" evidence="1">
    <location>
        <begin position="692"/>
        <end position="711"/>
    </location>
</feature>
<sequence length="733" mass="81920">MPPDANLDISIYETLAQRFVLLAFWKAHGSGEKNNDADLLSRWDGASSLPAKFLPANRIKLSLEESSSSSAMEEKREKSAKFKDAAALKEVLAADSNEKGKETKDDACRGSGPRRCSVLADRKEDKEGKEKKDKDKKGKKEKREKNEKKEEKDGKENNKKTTKEKPNAEDETNVVEGLAGYPALSNLDSLQVHVTHALTGVSLGAFRALETDSVQDLKSQVARKIDPERPWTVTGSLIRENQVLPDASMLQNLLPNLNTGLELKDANLSEPIELQYLQQVAGEALGRRELVLIPEVIQKFLNPCQVKAYKPDVQWILKDFCVRSSAEELAADWERESSRSAVVSVDLTDPEPRVRVGDFLQLKEGHRGVRRDIEYVLSCHYEKGIFTFNYYLFQNGSFKAPSMEDANAPYGWHGADSLTDKMALSVSPVLGPRGWSRHNFVRPRSVTAQQLSLPCALAALQREGLTVAEVLGAERLHGHALRLGCDLLLAARDGSSSSLVAVYFHLLQLPFAAKIDALGKDFSDRYLGHAVFMSSLDAAIVQNVTHVLVLWYSDQAMTLRWYLSPIPAAFRDFRCRLAAAWLPNSEERIERFNKLLRSEISQVAMQPLLVELPKDTCSNVLCKAGQSCTKHFHLFQVPFVPRCELRELCAMNKKIHQRCPWHHCKPLRNGAPLAPPGCCVQLRQLDATTEPWKPKEKPLKDKQAKARGTETKAGDTGLYAVQKFLEAVRFSNA</sequence>
<evidence type="ECO:0000313" key="3">
    <source>
        <dbReference type="Proteomes" id="UP000186817"/>
    </source>
</evidence>
<reference evidence="2 3" key="1">
    <citation type="submission" date="2016-02" db="EMBL/GenBank/DDBJ databases">
        <title>Genome analysis of coral dinoflagellate symbionts highlights evolutionary adaptations to a symbiotic lifestyle.</title>
        <authorList>
            <person name="Aranda M."/>
            <person name="Li Y."/>
            <person name="Liew Y.J."/>
            <person name="Baumgarten S."/>
            <person name="Simakov O."/>
            <person name="Wilson M."/>
            <person name="Piel J."/>
            <person name="Ashoor H."/>
            <person name="Bougouffa S."/>
            <person name="Bajic V.B."/>
            <person name="Ryu T."/>
            <person name="Ravasi T."/>
            <person name="Bayer T."/>
            <person name="Micklem G."/>
            <person name="Kim H."/>
            <person name="Bhak J."/>
            <person name="Lajeunesse T.C."/>
            <person name="Voolstra C.R."/>
        </authorList>
    </citation>
    <scope>NUCLEOTIDE SEQUENCE [LARGE SCALE GENOMIC DNA]</scope>
    <source>
        <strain evidence="2 3">CCMP2467</strain>
    </source>
</reference>
<evidence type="ECO:0000313" key="2">
    <source>
        <dbReference type="EMBL" id="OLQ02882.1"/>
    </source>
</evidence>
<evidence type="ECO:0000256" key="1">
    <source>
        <dbReference type="SAM" id="MobiDB-lite"/>
    </source>
</evidence>
<keyword evidence="3" id="KW-1185">Reference proteome</keyword>
<feature type="region of interest" description="Disordered" evidence="1">
    <location>
        <begin position="690"/>
        <end position="711"/>
    </location>
</feature>
<dbReference type="Proteomes" id="UP000186817">
    <property type="component" value="Unassembled WGS sequence"/>
</dbReference>
<feature type="region of interest" description="Disordered" evidence="1">
    <location>
        <begin position="93"/>
        <end position="173"/>
    </location>
</feature>
<gene>
    <name evidence="2" type="ORF">AK812_SmicGene14211</name>
</gene>